<name>A0ABU3F1H2_9ENTE</name>
<evidence type="ECO:0000313" key="2">
    <source>
        <dbReference type="Proteomes" id="UP001252875"/>
    </source>
</evidence>
<reference evidence="1 2" key="1">
    <citation type="submission" date="2023-03" db="EMBL/GenBank/DDBJ databases">
        <authorList>
            <person name="Shen W."/>
            <person name="Cai J."/>
        </authorList>
    </citation>
    <scope>NUCLEOTIDE SEQUENCE [LARGE SCALE GENOMIC DNA]</scope>
    <source>
        <strain evidence="1 2">D6-4</strain>
    </source>
</reference>
<accession>A0ABU3F1H2</accession>
<evidence type="ECO:0008006" key="3">
    <source>
        <dbReference type="Google" id="ProtNLM"/>
    </source>
</evidence>
<dbReference type="Proteomes" id="UP001252875">
    <property type="component" value="Unassembled WGS sequence"/>
</dbReference>
<comment type="caution">
    <text evidence="1">The sequence shown here is derived from an EMBL/GenBank/DDBJ whole genome shotgun (WGS) entry which is preliminary data.</text>
</comment>
<organism evidence="1 2">
    <name type="scientific">Enterococcus hulanensis</name>
    <dbReference type="NCBI Taxonomy" id="2559929"/>
    <lineage>
        <taxon>Bacteria</taxon>
        <taxon>Bacillati</taxon>
        <taxon>Bacillota</taxon>
        <taxon>Bacilli</taxon>
        <taxon>Lactobacillales</taxon>
        <taxon>Enterococcaceae</taxon>
        <taxon>Enterococcus</taxon>
    </lineage>
</organism>
<evidence type="ECO:0000313" key="1">
    <source>
        <dbReference type="EMBL" id="MDT2600363.1"/>
    </source>
</evidence>
<dbReference type="EMBL" id="JARPYI010000006">
    <property type="protein sequence ID" value="MDT2600363.1"/>
    <property type="molecule type" value="Genomic_DNA"/>
</dbReference>
<dbReference type="RefSeq" id="WP_311822639.1">
    <property type="nucleotide sequence ID" value="NZ_JARPYF010000006.1"/>
</dbReference>
<proteinExistence type="predicted"/>
<sequence>MKKSEFDKLFQDAIEEVQKENFSQENLFSRLKDYANENGKLDPDGKFLFAVMESQAYTQDLLEKVLSKVLIDE</sequence>
<protein>
    <recommendedName>
        <fullName evidence="3">Isoleucyl-tRNA synthetase</fullName>
    </recommendedName>
</protein>
<keyword evidence="2" id="KW-1185">Reference proteome</keyword>
<gene>
    <name evidence="1" type="ORF">P7D85_11300</name>
</gene>